<evidence type="ECO:0000313" key="2">
    <source>
        <dbReference type="EMBL" id="VDN12679.1"/>
    </source>
</evidence>
<dbReference type="OrthoDB" id="296793at2759"/>
<protein>
    <recommendedName>
        <fullName evidence="1">Conserved oligomeric Golgi complex subunit 3 C-terminal domain-containing protein</fullName>
    </recommendedName>
</protein>
<dbReference type="GO" id="GO:0006886">
    <property type="term" value="P:intracellular protein transport"/>
    <property type="evidence" value="ECO:0007669"/>
    <property type="project" value="InterPro"/>
</dbReference>
<dbReference type="PANTHER" id="PTHR13302">
    <property type="entry name" value="CONSERVED OLIGOMERIC GOLGI COMPLEX COMPONENT 3"/>
    <property type="match status" value="1"/>
</dbReference>
<proteinExistence type="predicted"/>
<dbReference type="GO" id="GO:0006891">
    <property type="term" value="P:intra-Golgi vesicle-mediated transport"/>
    <property type="evidence" value="ECO:0007669"/>
    <property type="project" value="TreeGrafter"/>
</dbReference>
<accession>A0A3P7NUW4</accession>
<organism evidence="2 3">
    <name type="scientific">Dibothriocephalus latus</name>
    <name type="common">Fish tapeworm</name>
    <name type="synonym">Diphyllobothrium latum</name>
    <dbReference type="NCBI Taxonomy" id="60516"/>
    <lineage>
        <taxon>Eukaryota</taxon>
        <taxon>Metazoa</taxon>
        <taxon>Spiralia</taxon>
        <taxon>Lophotrochozoa</taxon>
        <taxon>Platyhelminthes</taxon>
        <taxon>Cestoda</taxon>
        <taxon>Eucestoda</taxon>
        <taxon>Diphyllobothriidea</taxon>
        <taxon>Diphyllobothriidae</taxon>
        <taxon>Dibothriocephalus</taxon>
    </lineage>
</organism>
<dbReference type="PANTHER" id="PTHR13302:SF8">
    <property type="entry name" value="CONSERVED OLIGOMERIC GOLGI COMPLEX SUBUNIT 3"/>
    <property type="match status" value="1"/>
</dbReference>
<gene>
    <name evidence="2" type="ORF">DILT_LOCUS8510</name>
</gene>
<dbReference type="InterPro" id="IPR007265">
    <property type="entry name" value="COG_su3"/>
</dbReference>
<name>A0A3P7NUW4_DIBLA</name>
<dbReference type="GO" id="GO:0016020">
    <property type="term" value="C:membrane"/>
    <property type="evidence" value="ECO:0007669"/>
    <property type="project" value="InterPro"/>
</dbReference>
<dbReference type="Proteomes" id="UP000281553">
    <property type="component" value="Unassembled WGS sequence"/>
</dbReference>
<dbReference type="Pfam" id="PF20671">
    <property type="entry name" value="COG3_C"/>
    <property type="match status" value="1"/>
</dbReference>
<sequence>MFSQSVEIPYGLDATSPLSLKSLFAEHQYSVSLAMRHKSRFYEAWFGYCFIEESLVERGKTKPFDVWTILLSENLTTLRCKPKPRVHHESEHLAQSEEDTVEIELASQFYAWLGSLNATEESENSQRENELLADFDRQETYCLSILSRTDEILAKLRELKEKYDLNDLAQKAEEIEQILKHFTVLASIEAPAFKDSRVYLSRFRACLATAIQMVKDGIKNIIRRMIMELLELGTFYLSKREALVLPVAQASIADLVSQYSGNHCELLRTTVSFMLHMCEDEIALFGRFFLPDATGLLR</sequence>
<dbReference type="EMBL" id="UYRU01054491">
    <property type="protein sequence ID" value="VDN12679.1"/>
    <property type="molecule type" value="Genomic_DNA"/>
</dbReference>
<dbReference type="GO" id="GO:0005801">
    <property type="term" value="C:cis-Golgi network"/>
    <property type="evidence" value="ECO:0007669"/>
    <property type="project" value="InterPro"/>
</dbReference>
<evidence type="ECO:0000313" key="3">
    <source>
        <dbReference type="Proteomes" id="UP000281553"/>
    </source>
</evidence>
<feature type="domain" description="Conserved oligomeric Golgi complex subunit 3 C-terminal" evidence="1">
    <location>
        <begin position="228"/>
        <end position="291"/>
    </location>
</feature>
<dbReference type="InterPro" id="IPR048685">
    <property type="entry name" value="COG3_C"/>
</dbReference>
<dbReference type="GO" id="GO:0017119">
    <property type="term" value="C:Golgi transport complex"/>
    <property type="evidence" value="ECO:0007669"/>
    <property type="project" value="TreeGrafter"/>
</dbReference>
<keyword evidence="3" id="KW-1185">Reference proteome</keyword>
<dbReference type="AlphaFoldDB" id="A0A3P7NUW4"/>
<evidence type="ECO:0000259" key="1">
    <source>
        <dbReference type="Pfam" id="PF20671"/>
    </source>
</evidence>
<reference evidence="2 3" key="1">
    <citation type="submission" date="2018-11" db="EMBL/GenBank/DDBJ databases">
        <authorList>
            <consortium name="Pathogen Informatics"/>
        </authorList>
    </citation>
    <scope>NUCLEOTIDE SEQUENCE [LARGE SCALE GENOMIC DNA]</scope>
</reference>
<dbReference type="GO" id="GO:0007030">
    <property type="term" value="P:Golgi organization"/>
    <property type="evidence" value="ECO:0007669"/>
    <property type="project" value="TreeGrafter"/>
</dbReference>